<protein>
    <submittedName>
        <fullName evidence="4">Uncharacterized protein LOC117647007</fullName>
    </submittedName>
</protein>
<keyword evidence="3" id="KW-1185">Reference proteome</keyword>
<feature type="region of interest" description="Disordered" evidence="1">
    <location>
        <begin position="1"/>
        <end position="30"/>
    </location>
</feature>
<evidence type="ECO:0000313" key="3">
    <source>
        <dbReference type="Proteomes" id="UP000515158"/>
    </source>
</evidence>
<feature type="domain" description="Kazal-like" evidence="2">
    <location>
        <begin position="68"/>
        <end position="121"/>
    </location>
</feature>
<accession>A0A6P8ZAU8</accession>
<dbReference type="OrthoDB" id="6817055at2759"/>
<dbReference type="InParanoid" id="A0A6P8ZAU8"/>
<dbReference type="RefSeq" id="XP_034244377.1">
    <property type="nucleotide sequence ID" value="XM_034388486.1"/>
</dbReference>
<evidence type="ECO:0000256" key="1">
    <source>
        <dbReference type="SAM" id="MobiDB-lite"/>
    </source>
</evidence>
<organism evidence="4">
    <name type="scientific">Thrips palmi</name>
    <name type="common">Melon thrips</name>
    <dbReference type="NCBI Taxonomy" id="161013"/>
    <lineage>
        <taxon>Eukaryota</taxon>
        <taxon>Metazoa</taxon>
        <taxon>Ecdysozoa</taxon>
        <taxon>Arthropoda</taxon>
        <taxon>Hexapoda</taxon>
        <taxon>Insecta</taxon>
        <taxon>Pterygota</taxon>
        <taxon>Neoptera</taxon>
        <taxon>Paraneoptera</taxon>
        <taxon>Thysanoptera</taxon>
        <taxon>Terebrantia</taxon>
        <taxon>Thripoidea</taxon>
        <taxon>Thripidae</taxon>
        <taxon>Thrips</taxon>
    </lineage>
</organism>
<dbReference type="SMART" id="SM00280">
    <property type="entry name" value="KAZAL"/>
    <property type="match status" value="1"/>
</dbReference>
<dbReference type="Gene3D" id="3.30.60.30">
    <property type="match status" value="1"/>
</dbReference>
<dbReference type="AlphaFoldDB" id="A0A6P8ZAU8"/>
<dbReference type="SUPFAM" id="SSF100895">
    <property type="entry name" value="Kazal-type serine protease inhibitors"/>
    <property type="match status" value="1"/>
</dbReference>
<evidence type="ECO:0000313" key="4">
    <source>
        <dbReference type="RefSeq" id="XP_034244377.1"/>
    </source>
</evidence>
<reference evidence="4" key="1">
    <citation type="submission" date="2025-08" db="UniProtKB">
        <authorList>
            <consortium name="RefSeq"/>
        </authorList>
    </citation>
    <scope>IDENTIFICATION</scope>
    <source>
        <tissue evidence="4">Total insect</tissue>
    </source>
</reference>
<dbReference type="Pfam" id="PF07648">
    <property type="entry name" value="Kazal_2"/>
    <property type="match status" value="1"/>
</dbReference>
<dbReference type="InterPro" id="IPR002350">
    <property type="entry name" value="Kazal_dom"/>
</dbReference>
<dbReference type="GeneID" id="117647007"/>
<proteinExistence type="predicted"/>
<dbReference type="InterPro" id="IPR036058">
    <property type="entry name" value="Kazal_dom_sf"/>
</dbReference>
<dbReference type="KEGG" id="tpal:117647007"/>
<sequence>MTSPCCSRRTSVKRQAAASPAVHASPLRPPTAANPTLTMKLVLTFACVALAALCLSADALKTTAPTKTCPKCDGVKYEPVCVRMGGSDKEPKLTTFGSDCVLQAYTCEKGTTLSIHKKGECPPGSPVRLS</sequence>
<gene>
    <name evidence="4" type="primary">LOC117647007</name>
</gene>
<name>A0A6P8ZAU8_THRPL</name>
<dbReference type="Proteomes" id="UP000515158">
    <property type="component" value="Unplaced"/>
</dbReference>
<dbReference type="FunCoup" id="A0A6P8ZAU8">
    <property type="interactions" value="3"/>
</dbReference>
<evidence type="ECO:0000259" key="2">
    <source>
        <dbReference type="SMART" id="SM00280"/>
    </source>
</evidence>